<organism evidence="1">
    <name type="scientific">Gaeumannomyces tritici (strain R3-111a-1)</name>
    <name type="common">Wheat and barley take-all root rot fungus</name>
    <name type="synonym">Gaeumannomyces graminis var. tritici</name>
    <dbReference type="NCBI Taxonomy" id="644352"/>
    <lineage>
        <taxon>Eukaryota</taxon>
        <taxon>Fungi</taxon>
        <taxon>Dikarya</taxon>
        <taxon>Ascomycota</taxon>
        <taxon>Pezizomycotina</taxon>
        <taxon>Sordariomycetes</taxon>
        <taxon>Sordariomycetidae</taxon>
        <taxon>Magnaporthales</taxon>
        <taxon>Magnaporthaceae</taxon>
        <taxon>Gaeumannomyces</taxon>
    </lineage>
</organism>
<reference evidence="3" key="1">
    <citation type="submission" date="2010-07" db="EMBL/GenBank/DDBJ databases">
        <title>The genome sequence of Gaeumannomyces graminis var. tritici strain R3-111a-1.</title>
        <authorList>
            <consortium name="The Broad Institute Genome Sequencing Platform"/>
            <person name="Ma L.-J."/>
            <person name="Dead R."/>
            <person name="Young S."/>
            <person name="Zeng Q."/>
            <person name="Koehrsen M."/>
            <person name="Alvarado L."/>
            <person name="Berlin A."/>
            <person name="Chapman S.B."/>
            <person name="Chen Z."/>
            <person name="Freedman E."/>
            <person name="Gellesch M."/>
            <person name="Goldberg J."/>
            <person name="Griggs A."/>
            <person name="Gujja S."/>
            <person name="Heilman E.R."/>
            <person name="Heiman D."/>
            <person name="Hepburn T."/>
            <person name="Howarth C."/>
            <person name="Jen D."/>
            <person name="Larson L."/>
            <person name="Mehta T."/>
            <person name="Neiman D."/>
            <person name="Pearson M."/>
            <person name="Roberts A."/>
            <person name="Saif S."/>
            <person name="Shea T."/>
            <person name="Shenoy N."/>
            <person name="Sisk P."/>
            <person name="Stolte C."/>
            <person name="Sykes S."/>
            <person name="Walk T."/>
            <person name="White J."/>
            <person name="Yandava C."/>
            <person name="Haas B."/>
            <person name="Nusbaum C."/>
            <person name="Birren B."/>
        </authorList>
    </citation>
    <scope>NUCLEOTIDE SEQUENCE [LARGE SCALE GENOMIC DNA]</scope>
    <source>
        <strain evidence="3">R3-111a-1</strain>
    </source>
</reference>
<reference evidence="2" key="5">
    <citation type="submission" date="2018-04" db="UniProtKB">
        <authorList>
            <consortium name="EnsemblFungi"/>
        </authorList>
    </citation>
    <scope>IDENTIFICATION</scope>
    <source>
        <strain evidence="2">R3-111a-1</strain>
    </source>
</reference>
<reference evidence="1" key="3">
    <citation type="submission" date="2010-09" db="EMBL/GenBank/DDBJ databases">
        <title>Annotation of Gaeumannomyces graminis var. tritici R3-111a-1.</title>
        <authorList>
            <consortium name="The Broad Institute Genome Sequencing Platform"/>
            <person name="Ma L.-J."/>
            <person name="Dead R."/>
            <person name="Young S.K."/>
            <person name="Zeng Q."/>
            <person name="Gargeya S."/>
            <person name="Fitzgerald M."/>
            <person name="Haas B."/>
            <person name="Abouelleil A."/>
            <person name="Alvarado L."/>
            <person name="Arachchi H.M."/>
            <person name="Berlin A."/>
            <person name="Brown A."/>
            <person name="Chapman S.B."/>
            <person name="Chen Z."/>
            <person name="Dunbar C."/>
            <person name="Freedman E."/>
            <person name="Gearin G."/>
            <person name="Gellesch M."/>
            <person name="Goldberg J."/>
            <person name="Griggs A."/>
            <person name="Gujja S."/>
            <person name="Heiman D."/>
            <person name="Howarth C."/>
            <person name="Larson L."/>
            <person name="Lui A."/>
            <person name="MacDonald P.J.P."/>
            <person name="Mehta T."/>
            <person name="Montmayeur A."/>
            <person name="Murphy C."/>
            <person name="Neiman D."/>
            <person name="Pearson M."/>
            <person name="Priest M."/>
            <person name="Roberts A."/>
            <person name="Saif S."/>
            <person name="Shea T."/>
            <person name="Shenoy N."/>
            <person name="Sisk P."/>
            <person name="Stolte C."/>
            <person name="Sykes S."/>
            <person name="Yandava C."/>
            <person name="Wortman J."/>
            <person name="Nusbaum C."/>
            <person name="Birren B."/>
        </authorList>
    </citation>
    <scope>NUCLEOTIDE SEQUENCE</scope>
    <source>
        <strain evidence="1">R3-111a-1</strain>
    </source>
</reference>
<dbReference type="Proteomes" id="UP000006039">
    <property type="component" value="Unassembled WGS sequence"/>
</dbReference>
<name>J3P4I0_GAET3</name>
<dbReference type="EnsemblFungi" id="EJT74577">
    <property type="protein sequence ID" value="EJT74577"/>
    <property type="gene ID" value="GGTG_08417"/>
</dbReference>
<dbReference type="eggNOG" id="ENOG502RNGS">
    <property type="taxonomic scope" value="Eukaryota"/>
</dbReference>
<protein>
    <submittedName>
        <fullName evidence="1 2">Uncharacterized protein</fullName>
    </submittedName>
</protein>
<evidence type="ECO:0000313" key="2">
    <source>
        <dbReference type="EnsemblFungi" id="EJT74577"/>
    </source>
</evidence>
<dbReference type="STRING" id="644352.J3P4I0"/>
<dbReference type="RefSeq" id="XP_009224521.1">
    <property type="nucleotide sequence ID" value="XM_009226257.1"/>
</dbReference>
<dbReference type="EMBL" id="GL385398">
    <property type="protein sequence ID" value="EJT74577.1"/>
    <property type="molecule type" value="Genomic_DNA"/>
</dbReference>
<reference evidence="2" key="4">
    <citation type="journal article" date="2015" name="G3 (Bethesda)">
        <title>Genome sequences of three phytopathogenic species of the Magnaporthaceae family of fungi.</title>
        <authorList>
            <person name="Okagaki L.H."/>
            <person name="Nunes C.C."/>
            <person name="Sailsbery J."/>
            <person name="Clay B."/>
            <person name="Brown D."/>
            <person name="John T."/>
            <person name="Oh Y."/>
            <person name="Young N."/>
            <person name="Fitzgerald M."/>
            <person name="Haas B.J."/>
            <person name="Zeng Q."/>
            <person name="Young S."/>
            <person name="Adiconis X."/>
            <person name="Fan L."/>
            <person name="Levin J.Z."/>
            <person name="Mitchell T.K."/>
            <person name="Okubara P.A."/>
            <person name="Farman M.L."/>
            <person name="Kohn L.M."/>
            <person name="Birren B."/>
            <person name="Ma L.-J."/>
            <person name="Dean R.A."/>
        </authorList>
    </citation>
    <scope>NUCLEOTIDE SEQUENCE</scope>
    <source>
        <strain evidence="2">R3-111a-1</strain>
    </source>
</reference>
<dbReference type="VEuPathDB" id="FungiDB:GGTG_08417"/>
<gene>
    <name evidence="2" type="primary">20348875</name>
    <name evidence="1" type="ORF">GGTG_08417</name>
</gene>
<evidence type="ECO:0000313" key="3">
    <source>
        <dbReference type="Proteomes" id="UP000006039"/>
    </source>
</evidence>
<keyword evidence="3" id="KW-1185">Reference proteome</keyword>
<sequence length="239" mass="28265">MDDNDHFPRQHIDWSLDDQWWWPAHKFELQQEDLVGSLYQRFNTRVVPVQTLECFHLDVREIANAVPRGKVDVLYAKLEERATQRRKELAKSYSRMLGELVMHSECFADSDQYHAFFQFSREFSFDALVALVADFYQRRRRRRLSLPGTVKEHGIRRIACLYSTDDGQSEDVQKAQAEQKRWLGLVATARHEIQFIPRGERSDERLVAHEAVWEMLEPTAAERWTPRMAWASLKAHFTD</sequence>
<dbReference type="AlphaFoldDB" id="J3P4I0"/>
<evidence type="ECO:0000313" key="1">
    <source>
        <dbReference type="EMBL" id="EJT74577.1"/>
    </source>
</evidence>
<accession>J3P4I0</accession>
<proteinExistence type="predicted"/>
<dbReference type="HOGENOM" id="CLU_1161205_0_0_1"/>
<dbReference type="OrthoDB" id="10672109at2759"/>
<dbReference type="GeneID" id="20348875"/>
<reference evidence="1" key="2">
    <citation type="submission" date="2010-07" db="EMBL/GenBank/DDBJ databases">
        <authorList>
            <consortium name="The Broad Institute Genome Sequencing Platform"/>
            <consortium name="Broad Institute Genome Sequencing Center for Infectious Disease"/>
            <person name="Ma L.-J."/>
            <person name="Dead R."/>
            <person name="Young S."/>
            <person name="Zeng Q."/>
            <person name="Koehrsen M."/>
            <person name="Alvarado L."/>
            <person name="Berlin A."/>
            <person name="Chapman S.B."/>
            <person name="Chen Z."/>
            <person name="Freedman E."/>
            <person name="Gellesch M."/>
            <person name="Goldberg J."/>
            <person name="Griggs A."/>
            <person name="Gujja S."/>
            <person name="Heilman E.R."/>
            <person name="Heiman D."/>
            <person name="Hepburn T."/>
            <person name="Howarth C."/>
            <person name="Jen D."/>
            <person name="Larson L."/>
            <person name="Mehta T."/>
            <person name="Neiman D."/>
            <person name="Pearson M."/>
            <person name="Roberts A."/>
            <person name="Saif S."/>
            <person name="Shea T."/>
            <person name="Shenoy N."/>
            <person name="Sisk P."/>
            <person name="Stolte C."/>
            <person name="Sykes S."/>
            <person name="Walk T."/>
            <person name="White J."/>
            <person name="Yandava C."/>
            <person name="Haas B."/>
            <person name="Nusbaum C."/>
            <person name="Birren B."/>
        </authorList>
    </citation>
    <scope>NUCLEOTIDE SEQUENCE</scope>
    <source>
        <strain evidence="1">R3-111a-1</strain>
    </source>
</reference>